<dbReference type="GO" id="GO:0016829">
    <property type="term" value="F:lyase activity"/>
    <property type="evidence" value="ECO:0007669"/>
    <property type="project" value="UniProtKB-KW"/>
</dbReference>
<feature type="domain" description="tRNA wybutosine-synthesis" evidence="5">
    <location>
        <begin position="93"/>
        <end position="131"/>
    </location>
</feature>
<evidence type="ECO:0000256" key="4">
    <source>
        <dbReference type="ARBA" id="ARBA00023239"/>
    </source>
</evidence>
<keyword evidence="2" id="KW-0411">Iron-sulfur</keyword>
<reference evidence="6 7" key="1">
    <citation type="submission" date="2018-08" db="EMBL/GenBank/DDBJ databases">
        <title>Aphanomyces genome sequencing and annotation.</title>
        <authorList>
            <person name="Minardi D."/>
            <person name="Oidtmann B."/>
            <person name="Van Der Giezen M."/>
            <person name="Studholme D.J."/>
        </authorList>
    </citation>
    <scope>NUCLEOTIDE SEQUENCE [LARGE SCALE GENOMIC DNA]</scope>
    <source>
        <strain evidence="6 7">197901</strain>
    </source>
</reference>
<keyword evidence="3" id="KW-0819">tRNA processing</keyword>
<accession>A0A397EYE6</accession>
<dbReference type="Proteomes" id="UP000266196">
    <property type="component" value="Unassembled WGS sequence"/>
</dbReference>
<organism evidence="6 7">
    <name type="scientific">Aphanomyces astaci</name>
    <name type="common">Crayfish plague agent</name>
    <dbReference type="NCBI Taxonomy" id="112090"/>
    <lineage>
        <taxon>Eukaryota</taxon>
        <taxon>Sar</taxon>
        <taxon>Stramenopiles</taxon>
        <taxon>Oomycota</taxon>
        <taxon>Saprolegniomycetes</taxon>
        <taxon>Saprolegniales</taxon>
        <taxon>Verrucalvaceae</taxon>
        <taxon>Aphanomyces</taxon>
    </lineage>
</organism>
<dbReference type="Pfam" id="PF08608">
    <property type="entry name" value="Wyosine_form"/>
    <property type="match status" value="1"/>
</dbReference>
<dbReference type="AlphaFoldDB" id="A0A397EYE6"/>
<keyword evidence="2" id="KW-0479">Metal-binding</keyword>
<keyword evidence="2" id="KW-0408">Iron</keyword>
<proteinExistence type="predicted"/>
<gene>
    <name evidence="6" type="ORF">DYB31_009482</name>
</gene>
<dbReference type="InterPro" id="IPR034556">
    <property type="entry name" value="tRNA_wybutosine-synthase"/>
</dbReference>
<dbReference type="InterPro" id="IPR013917">
    <property type="entry name" value="tRNA_wybutosine-synth"/>
</dbReference>
<keyword evidence="2" id="KW-0004">4Fe-4S</keyword>
<evidence type="ECO:0000313" key="6">
    <source>
        <dbReference type="EMBL" id="RHZ09415.1"/>
    </source>
</evidence>
<dbReference type="EMBL" id="QUTE01011558">
    <property type="protein sequence ID" value="RHZ09415.1"/>
    <property type="molecule type" value="Genomic_DNA"/>
</dbReference>
<dbReference type="PANTHER" id="PTHR13930:SF0">
    <property type="entry name" value="S-ADENOSYL-L-METHIONINE-DEPENDENT TRNA 4-DEMETHYLWYOSINE SYNTHASE TYW1-RELATED"/>
    <property type="match status" value="1"/>
</dbReference>
<comment type="cofactor">
    <cofactor evidence="1">
        <name>[4Fe-4S] cluster</name>
        <dbReference type="ChEBI" id="CHEBI:49883"/>
    </cofactor>
</comment>
<evidence type="ECO:0000256" key="2">
    <source>
        <dbReference type="ARBA" id="ARBA00022485"/>
    </source>
</evidence>
<dbReference type="GO" id="GO:0031591">
    <property type="term" value="P:wybutosine biosynthetic process"/>
    <property type="evidence" value="ECO:0007669"/>
    <property type="project" value="TreeGrafter"/>
</dbReference>
<name>A0A397EYE6_APHAT</name>
<dbReference type="PANTHER" id="PTHR13930">
    <property type="entry name" value="S-ADENOSYL-L-METHIONINE-DEPENDENT TRNA 4-DEMETHYLWYOSINE SYNTHASE"/>
    <property type="match status" value="1"/>
</dbReference>
<comment type="caution">
    <text evidence="6">The sequence shown here is derived from an EMBL/GenBank/DDBJ whole genome shotgun (WGS) entry which is preliminary data.</text>
</comment>
<evidence type="ECO:0000313" key="7">
    <source>
        <dbReference type="Proteomes" id="UP000266196"/>
    </source>
</evidence>
<sequence length="194" mass="22431">MGEGLHAREISSFLVTNAPFPEKIAALELITQLYVSVDAATKDSLKAIDRPLFKDFWERFLTCLNQLKVYRMTLVKEHNMKELDNYVELIHLGEPDLIEIKAVTYCGKSDASDLTMQNVPYHQEVRDFCDCCRENYLRKWLCRVDNGIECDKAYPHSNDGFKVHVQAVHKLEWPRKGRTLYGMSWLVVVSHAPP</sequence>
<dbReference type="Gene3D" id="3.20.20.70">
    <property type="entry name" value="Aldolase class I"/>
    <property type="match status" value="1"/>
</dbReference>
<dbReference type="GO" id="GO:0051539">
    <property type="term" value="F:4 iron, 4 sulfur cluster binding"/>
    <property type="evidence" value="ECO:0007669"/>
    <property type="project" value="UniProtKB-KW"/>
</dbReference>
<evidence type="ECO:0000256" key="3">
    <source>
        <dbReference type="ARBA" id="ARBA00022694"/>
    </source>
</evidence>
<dbReference type="VEuPathDB" id="FungiDB:H257_10797"/>
<evidence type="ECO:0000259" key="5">
    <source>
        <dbReference type="Pfam" id="PF08608"/>
    </source>
</evidence>
<dbReference type="InterPro" id="IPR013785">
    <property type="entry name" value="Aldolase_TIM"/>
</dbReference>
<evidence type="ECO:0000256" key="1">
    <source>
        <dbReference type="ARBA" id="ARBA00001966"/>
    </source>
</evidence>
<protein>
    <recommendedName>
        <fullName evidence="5">tRNA wybutosine-synthesis domain-containing protein</fullName>
    </recommendedName>
</protein>
<keyword evidence="4" id="KW-0456">Lyase</keyword>